<evidence type="ECO:0008006" key="2">
    <source>
        <dbReference type="Google" id="ProtNLM"/>
    </source>
</evidence>
<dbReference type="InterPro" id="IPR014848">
    <property type="entry name" value="Rgp1"/>
</dbReference>
<name>A0A6V7PKF3_ANACO</name>
<protein>
    <recommendedName>
        <fullName evidence="2">RAB6A-GEF complex partner protein 2</fullName>
    </recommendedName>
</protein>
<organism evidence="1">
    <name type="scientific">Ananas comosus var. bracteatus</name>
    <name type="common">red pineapple</name>
    <dbReference type="NCBI Taxonomy" id="296719"/>
    <lineage>
        <taxon>Eukaryota</taxon>
        <taxon>Viridiplantae</taxon>
        <taxon>Streptophyta</taxon>
        <taxon>Embryophyta</taxon>
        <taxon>Tracheophyta</taxon>
        <taxon>Spermatophyta</taxon>
        <taxon>Magnoliopsida</taxon>
        <taxon>Liliopsida</taxon>
        <taxon>Poales</taxon>
        <taxon>Bromeliaceae</taxon>
        <taxon>Bromelioideae</taxon>
        <taxon>Ananas</taxon>
    </lineage>
</organism>
<dbReference type="PANTHER" id="PTHR12507">
    <property type="entry name" value="REDUCED GROWTH PHENOTYPE 1 RGP1, YEAST -RELATED"/>
    <property type="match status" value="1"/>
</dbReference>
<proteinExistence type="predicted"/>
<dbReference type="Gene3D" id="2.60.40.640">
    <property type="match status" value="1"/>
</dbReference>
<dbReference type="InterPro" id="IPR014752">
    <property type="entry name" value="Arrestin-like_C"/>
</dbReference>
<dbReference type="EMBL" id="LR862149">
    <property type="protein sequence ID" value="CAD1831319.1"/>
    <property type="molecule type" value="Genomic_DNA"/>
</dbReference>
<dbReference type="AlphaFoldDB" id="A0A6V7PKF3"/>
<evidence type="ECO:0000313" key="1">
    <source>
        <dbReference type="EMBL" id="CAD1831319.1"/>
    </source>
</evidence>
<accession>A0A6V7PKF3</accession>
<gene>
    <name evidence="1" type="ORF">CB5_LOCUS14530</name>
</gene>
<reference evidence="1" key="1">
    <citation type="submission" date="2020-07" db="EMBL/GenBank/DDBJ databases">
        <authorList>
            <person name="Lin J."/>
        </authorList>
    </citation>
    <scope>NUCLEOTIDE SEQUENCE</scope>
</reference>
<sequence length="546" mass="61659">MSLKLSQSFAFFRSLGLFDDKKETSGAKQEASPTLKVQTDKEIYRPGDSVTATIEICSPRSSKEDTEKEDFSSLLIDNVSFEVKGIEKLDTQWFSTQKPLPGSKQRRGERLFLDCIAPSIVSKVIVTPGHTKTYIVRVELPNILPPSYRGISIRYIYYVRSTLYARWLVLDNPNHDRGSTNNLIQLEARAPLQIWVSQKSSNLLNEEGKLLISDDQLNIFWKEKDDDSEWARANENVDGFEEGYDSSRDEVSSVSSYNPAKANVDFVHRNSLSMQSMSTRLSTSELYNSHGEHSGFPSYAALPRLSISEVIDDPGGAIQSPQMKLNHSSSTVSPVERNSTNSYFLKDEVGSPFTPKHVEPTASEGFIRGRSYNIRIGDQVLLRFSPRNSDSTYYFGDMIGGTLTFFHGEGVRRCLEVSVTLETSETINQRVIHPSRKGSPTITKVHSEHHEVVADLLQTSFLFSIPIDGPTTFSTSKISVQWYLRFEFFTSPEDLDLTRYEHPLLIEQREKGDWVLPISVYAPPLRRQAAETRNERSMSLGNLLPP</sequence>
<dbReference type="Pfam" id="PF08737">
    <property type="entry name" value="Rgp1"/>
    <property type="match status" value="1"/>
</dbReference>